<protein>
    <submittedName>
        <fullName evidence="1">Uncharacterized protein</fullName>
    </submittedName>
</protein>
<proteinExistence type="predicted"/>
<dbReference type="AlphaFoldDB" id="A0AAU9MLK8"/>
<accession>A0AAU9MLK8</accession>
<sequence>MLMGLKKTNDKVNYIGFSWKLIRQNTRYLLKVNYQRDLCTSGALLPIGLIPFLRFPAKGREDFELGSLVGLKSSIIWCRAAVGGTSEDRGVQIF</sequence>
<organism evidence="1 2">
    <name type="scientific">Lactuca virosa</name>
    <dbReference type="NCBI Taxonomy" id="75947"/>
    <lineage>
        <taxon>Eukaryota</taxon>
        <taxon>Viridiplantae</taxon>
        <taxon>Streptophyta</taxon>
        <taxon>Embryophyta</taxon>
        <taxon>Tracheophyta</taxon>
        <taxon>Spermatophyta</taxon>
        <taxon>Magnoliopsida</taxon>
        <taxon>eudicotyledons</taxon>
        <taxon>Gunneridae</taxon>
        <taxon>Pentapetalae</taxon>
        <taxon>asterids</taxon>
        <taxon>campanulids</taxon>
        <taxon>Asterales</taxon>
        <taxon>Asteraceae</taxon>
        <taxon>Cichorioideae</taxon>
        <taxon>Cichorieae</taxon>
        <taxon>Lactucinae</taxon>
        <taxon>Lactuca</taxon>
    </lineage>
</organism>
<dbReference type="EMBL" id="CAKMRJ010002223">
    <property type="protein sequence ID" value="CAH1427175.1"/>
    <property type="molecule type" value="Genomic_DNA"/>
</dbReference>
<evidence type="ECO:0000313" key="1">
    <source>
        <dbReference type="EMBL" id="CAH1427175.1"/>
    </source>
</evidence>
<keyword evidence="2" id="KW-1185">Reference proteome</keyword>
<dbReference type="Proteomes" id="UP001157418">
    <property type="component" value="Unassembled WGS sequence"/>
</dbReference>
<gene>
    <name evidence="1" type="ORF">LVIROSA_LOCUS14205</name>
</gene>
<name>A0AAU9MLK8_9ASTR</name>
<comment type="caution">
    <text evidence="1">The sequence shown here is derived from an EMBL/GenBank/DDBJ whole genome shotgun (WGS) entry which is preliminary data.</text>
</comment>
<evidence type="ECO:0000313" key="2">
    <source>
        <dbReference type="Proteomes" id="UP001157418"/>
    </source>
</evidence>
<reference evidence="1 2" key="1">
    <citation type="submission" date="2022-01" db="EMBL/GenBank/DDBJ databases">
        <authorList>
            <person name="Xiong W."/>
            <person name="Schranz E."/>
        </authorList>
    </citation>
    <scope>NUCLEOTIDE SEQUENCE [LARGE SCALE GENOMIC DNA]</scope>
</reference>